<evidence type="ECO:0000256" key="7">
    <source>
        <dbReference type="ARBA" id="ARBA00039594"/>
    </source>
</evidence>
<dbReference type="GeneTree" id="ENSGT00940000158087"/>
<dbReference type="Pfam" id="PF07534">
    <property type="entry name" value="TLD"/>
    <property type="match status" value="1"/>
</dbReference>
<evidence type="ECO:0000256" key="9">
    <source>
        <dbReference type="ARBA" id="ARBA00042134"/>
    </source>
</evidence>
<dbReference type="PANTHER" id="PTHR23354">
    <property type="entry name" value="NUCLEOLAR PROTEIN 7/ESTROGEN RECEPTOR COACTIVATOR-RELATED"/>
    <property type="match status" value="1"/>
</dbReference>
<dbReference type="GO" id="GO:0005634">
    <property type="term" value="C:nucleus"/>
    <property type="evidence" value="ECO:0007669"/>
    <property type="project" value="TreeGrafter"/>
</dbReference>
<comment type="subcellular location">
    <subcellularLocation>
        <location evidence="3">Cytoplasm</location>
    </subcellularLocation>
    <subcellularLocation>
        <location evidence="2">Lysosome</location>
    </subcellularLocation>
    <subcellularLocation>
        <location evidence="1">Membrane</location>
    </subcellularLocation>
</comment>
<dbReference type="Ensembl" id="ENSLLET00000041111.1">
    <property type="protein sequence ID" value="ENSLLEP00000039522.1"/>
    <property type="gene ID" value="ENSLLEG00000025129.1"/>
</dbReference>
<keyword evidence="13" id="KW-1185">Reference proteome</keyword>
<dbReference type="GO" id="GO:0031929">
    <property type="term" value="P:TOR signaling"/>
    <property type="evidence" value="ECO:0007669"/>
    <property type="project" value="TreeGrafter"/>
</dbReference>
<keyword evidence="4" id="KW-0963">Cytoplasm</keyword>
<proteinExistence type="predicted"/>
<protein>
    <recommendedName>
        <fullName evidence="7">MTOR-associated protein MEAK7</fullName>
    </recommendedName>
    <alternativeName>
        <fullName evidence="9">TBC/LysM-associated domain-containing protein 1</fullName>
    </alternativeName>
    <alternativeName>
        <fullName evidence="8">TLD domain-containing protein 1</fullName>
    </alternativeName>
</protein>
<dbReference type="SMART" id="SM00584">
    <property type="entry name" value="TLDc"/>
    <property type="match status" value="1"/>
</dbReference>
<evidence type="ECO:0000256" key="1">
    <source>
        <dbReference type="ARBA" id="ARBA00004370"/>
    </source>
</evidence>
<feature type="domain" description="TLDc" evidence="11">
    <location>
        <begin position="317"/>
        <end position="485"/>
    </location>
</feature>
<dbReference type="SUPFAM" id="SSF47473">
    <property type="entry name" value="EF-hand"/>
    <property type="match status" value="1"/>
</dbReference>
<dbReference type="PANTHER" id="PTHR23354:SF131">
    <property type="entry name" value="MTOR-ASSOCIATED PROTEIN MEAK7"/>
    <property type="match status" value="1"/>
</dbReference>
<keyword evidence="5" id="KW-0472">Membrane</keyword>
<evidence type="ECO:0000256" key="2">
    <source>
        <dbReference type="ARBA" id="ARBA00004371"/>
    </source>
</evidence>
<dbReference type="AlphaFoldDB" id="A0A8C5QLK4"/>
<feature type="compositionally biased region" description="Pro residues" evidence="10">
    <location>
        <begin position="39"/>
        <end position="49"/>
    </location>
</feature>
<evidence type="ECO:0000256" key="8">
    <source>
        <dbReference type="ARBA" id="ARBA00041780"/>
    </source>
</evidence>
<dbReference type="InterPro" id="IPR011992">
    <property type="entry name" value="EF-hand-dom_pair"/>
</dbReference>
<dbReference type="PROSITE" id="PS51886">
    <property type="entry name" value="TLDC"/>
    <property type="match status" value="1"/>
</dbReference>
<name>A0A8C5QLK4_9ANUR</name>
<dbReference type="InterPro" id="IPR006571">
    <property type="entry name" value="TLDc_dom"/>
</dbReference>
<reference evidence="12" key="2">
    <citation type="submission" date="2025-09" db="UniProtKB">
        <authorList>
            <consortium name="Ensembl"/>
        </authorList>
    </citation>
    <scope>IDENTIFICATION</scope>
</reference>
<evidence type="ECO:0000259" key="11">
    <source>
        <dbReference type="PROSITE" id="PS51886"/>
    </source>
</evidence>
<feature type="region of interest" description="Disordered" evidence="10">
    <location>
        <begin position="15"/>
        <end position="60"/>
    </location>
</feature>
<evidence type="ECO:0000256" key="6">
    <source>
        <dbReference type="ARBA" id="ARBA00023228"/>
    </source>
</evidence>
<gene>
    <name evidence="12" type="primary">MEAK7</name>
</gene>
<sequence>MPVRILHVFCTPARGSRVARPPEGAVSPARPPEGAVSPARPPEGAVPPARPREPCRPPARGSRVKIPYWCLRLSMGNAESGQYRKRLLGISPEEQAEIEQRFDRISQGKKCVDLQTFQEAVGCALLGPMTKRIFTGIQGANTGGNNAPASADISREQFVFFLVDVIRGNAEEKSCVLLRMIAAGNAEHVSGQQVQQFLEDLVASLLHALTQQKLLNGWNAEKTPNNCSGVSTLATQCLSQLKTTDQQNLDKPELLNASCSRATLEDWLYRAPMVSTFLRILATHGLSALKNHTDIQRDLGNLIPKCKGTKNNSAFVSLLDLPSVIYLNSHLPYEVQHRWRLLFSTRLHGESFSKLCGCIVDQGPCLLVLKDSDGFIFGGFASQEWEVKPQYRGDTRCFLFTASPKLNVYTCTGYNDHYMYLNHGQQTMPNGLGMGGQHNYFGLWLDSDYGTGHSKAKPRCTTYNSPQLSSKEDFSIDALEVWAVGDVPEHLLAKNKKSILDADPEVRALLEMTGKARQSDGLRDVVDDDN</sequence>
<accession>A0A8C5QLK4</accession>
<dbReference type="OrthoDB" id="289228at2759"/>
<keyword evidence="6" id="KW-0458">Lysosome</keyword>
<dbReference type="GO" id="GO:0006979">
    <property type="term" value="P:response to oxidative stress"/>
    <property type="evidence" value="ECO:0007669"/>
    <property type="project" value="TreeGrafter"/>
</dbReference>
<dbReference type="Proteomes" id="UP000694569">
    <property type="component" value="Unplaced"/>
</dbReference>
<evidence type="ECO:0000313" key="13">
    <source>
        <dbReference type="Proteomes" id="UP000694569"/>
    </source>
</evidence>
<evidence type="ECO:0000256" key="5">
    <source>
        <dbReference type="ARBA" id="ARBA00023136"/>
    </source>
</evidence>
<reference evidence="12" key="1">
    <citation type="submission" date="2025-08" db="UniProtKB">
        <authorList>
            <consortium name="Ensembl"/>
        </authorList>
    </citation>
    <scope>IDENTIFICATION</scope>
</reference>
<evidence type="ECO:0000313" key="12">
    <source>
        <dbReference type="Ensembl" id="ENSLLEP00000039522.1"/>
    </source>
</evidence>
<evidence type="ECO:0000256" key="3">
    <source>
        <dbReference type="ARBA" id="ARBA00004496"/>
    </source>
</evidence>
<evidence type="ECO:0000256" key="10">
    <source>
        <dbReference type="SAM" id="MobiDB-lite"/>
    </source>
</evidence>
<evidence type="ECO:0000256" key="4">
    <source>
        <dbReference type="ARBA" id="ARBA00022490"/>
    </source>
</evidence>
<dbReference type="GO" id="GO:0016020">
    <property type="term" value="C:membrane"/>
    <property type="evidence" value="ECO:0007669"/>
    <property type="project" value="UniProtKB-SubCell"/>
</dbReference>
<organism evidence="12 13">
    <name type="scientific">Leptobrachium leishanense</name>
    <name type="common">Leishan spiny toad</name>
    <dbReference type="NCBI Taxonomy" id="445787"/>
    <lineage>
        <taxon>Eukaryota</taxon>
        <taxon>Metazoa</taxon>
        <taxon>Chordata</taxon>
        <taxon>Craniata</taxon>
        <taxon>Vertebrata</taxon>
        <taxon>Euteleostomi</taxon>
        <taxon>Amphibia</taxon>
        <taxon>Batrachia</taxon>
        <taxon>Anura</taxon>
        <taxon>Pelobatoidea</taxon>
        <taxon>Megophryidae</taxon>
        <taxon>Leptobrachium</taxon>
    </lineage>
</organism>
<dbReference type="GO" id="GO:0005764">
    <property type="term" value="C:lysosome"/>
    <property type="evidence" value="ECO:0007669"/>
    <property type="project" value="UniProtKB-SubCell"/>
</dbReference>